<dbReference type="InterPro" id="IPR016055">
    <property type="entry name" value="A-D-PHexomutase_a/b/a-I/II/III"/>
</dbReference>
<evidence type="ECO:0000256" key="8">
    <source>
        <dbReference type="RuleBase" id="RU004327"/>
    </source>
</evidence>
<sequence>MRQLFGTDGIRGVAGTAPLDAQTVYAVGLALAHQLRPEAIVPNVILGRDTRESSPWITNMLAAGLRAGGAEVVSAGIVPTPAIAYLAKAKGFSAGVVVSASHNPWEDNGIKVFGGDGKKLPDKTELEIEDVIFRHAMGASAPDITSLKPVEDDRSLAAEYVSFLLAAVPELKITDQVIVADCANGAAAAIAPRVFAELHRRGGGNITLLNVAPNGRNINENCGALHPTAVAAATAERGAQIGITFDGDADRCLFSGASNNVINGDGILLMAARDLQARGLLTGGVVVATTMSNMGLEAALKRSGITMLRSTVGDRYVLELMGRKNAALGGEQSGHILFPHLATTGDGLLTALVVLDLIARTGKTIEELTSDLKVFPQVIVNVKVREKKPLEEIPSVAERIRAAEAELDGSGRVVIRYSGTEALARVMIEAEDEGRMRFHAEAIAEAIRAELSV</sequence>
<keyword evidence="2 6" id="KW-0597">Phosphoprotein</keyword>
<evidence type="ECO:0000259" key="11">
    <source>
        <dbReference type="Pfam" id="PF02879"/>
    </source>
</evidence>
<keyword evidence="5 6" id="KW-0413">Isomerase</keyword>
<reference evidence="14" key="1">
    <citation type="journal article" date="2019" name="Int. J. Syst. Evol. Microbiol.">
        <title>The Global Catalogue of Microorganisms (GCM) 10K type strain sequencing project: providing services to taxonomists for standard genome sequencing and annotation.</title>
        <authorList>
            <consortium name="The Broad Institute Genomics Platform"/>
            <consortium name="The Broad Institute Genome Sequencing Center for Infectious Disease"/>
            <person name="Wu L."/>
            <person name="Ma J."/>
        </authorList>
    </citation>
    <scope>NUCLEOTIDE SEQUENCE [LARGE SCALE GENOMIC DNA]</scope>
    <source>
        <strain evidence="14">JCM 4087</strain>
    </source>
</reference>
<feature type="domain" description="Alpha-D-phosphohexomutase alpha/beta/alpha" evidence="12">
    <location>
        <begin position="263"/>
        <end position="371"/>
    </location>
</feature>
<feature type="binding site" evidence="6">
    <location>
        <position position="246"/>
    </location>
    <ligand>
        <name>Mg(2+)</name>
        <dbReference type="ChEBI" id="CHEBI:18420"/>
    </ligand>
</feature>
<accession>A0ABW1EHK2</accession>
<dbReference type="PRINTS" id="PR00509">
    <property type="entry name" value="PGMPMM"/>
</dbReference>
<dbReference type="Gene3D" id="3.30.310.50">
    <property type="entry name" value="Alpha-D-phosphohexomutase, C-terminal domain"/>
    <property type="match status" value="1"/>
</dbReference>
<dbReference type="InterPro" id="IPR005841">
    <property type="entry name" value="Alpha-D-phosphohexomutase_SF"/>
</dbReference>
<keyword evidence="13" id="KW-0328">Glycosyltransferase</keyword>
<dbReference type="Pfam" id="PF02879">
    <property type="entry name" value="PGM_PMM_II"/>
    <property type="match status" value="1"/>
</dbReference>
<feature type="domain" description="Alpha-D-phosphohexomutase C-terminal" evidence="9">
    <location>
        <begin position="380"/>
        <end position="445"/>
    </location>
</feature>
<evidence type="ECO:0000256" key="1">
    <source>
        <dbReference type="ARBA" id="ARBA00010231"/>
    </source>
</evidence>
<dbReference type="GO" id="GO:0016757">
    <property type="term" value="F:glycosyltransferase activity"/>
    <property type="evidence" value="ECO:0007669"/>
    <property type="project" value="UniProtKB-KW"/>
</dbReference>
<dbReference type="PANTHER" id="PTHR42946">
    <property type="entry name" value="PHOSPHOHEXOSE MUTASE"/>
    <property type="match status" value="1"/>
</dbReference>
<dbReference type="Gene3D" id="3.40.120.10">
    <property type="entry name" value="Alpha-D-Glucose-1,6-Bisphosphate, subunit A, domain 3"/>
    <property type="match status" value="3"/>
</dbReference>
<dbReference type="NCBIfam" id="TIGR01455">
    <property type="entry name" value="glmM"/>
    <property type="match status" value="1"/>
</dbReference>
<comment type="similarity">
    <text evidence="1 6 7">Belongs to the phosphohexose mutase family.</text>
</comment>
<feature type="binding site" evidence="6">
    <location>
        <position position="250"/>
    </location>
    <ligand>
        <name>Mg(2+)</name>
        <dbReference type="ChEBI" id="CHEBI:18420"/>
    </ligand>
</feature>
<evidence type="ECO:0000256" key="3">
    <source>
        <dbReference type="ARBA" id="ARBA00022723"/>
    </source>
</evidence>
<dbReference type="InterPro" id="IPR005843">
    <property type="entry name" value="A-D-PHexomutase_C"/>
</dbReference>
<comment type="catalytic activity">
    <reaction evidence="6 8">
        <text>alpha-D-glucosamine 1-phosphate = D-glucosamine 6-phosphate</text>
        <dbReference type="Rhea" id="RHEA:23424"/>
        <dbReference type="ChEBI" id="CHEBI:58516"/>
        <dbReference type="ChEBI" id="CHEBI:58725"/>
        <dbReference type="EC" id="5.4.2.10"/>
    </reaction>
</comment>
<dbReference type="SUPFAM" id="SSF53738">
    <property type="entry name" value="Phosphoglucomutase, first 3 domains"/>
    <property type="match status" value="3"/>
</dbReference>
<organism evidence="13 14">
    <name type="scientific">Acidicapsa dinghuensis</name>
    <dbReference type="NCBI Taxonomy" id="2218256"/>
    <lineage>
        <taxon>Bacteria</taxon>
        <taxon>Pseudomonadati</taxon>
        <taxon>Acidobacteriota</taxon>
        <taxon>Terriglobia</taxon>
        <taxon>Terriglobales</taxon>
        <taxon>Acidobacteriaceae</taxon>
        <taxon>Acidicapsa</taxon>
    </lineage>
</organism>
<evidence type="ECO:0000256" key="5">
    <source>
        <dbReference type="ARBA" id="ARBA00023235"/>
    </source>
</evidence>
<dbReference type="InterPro" id="IPR036900">
    <property type="entry name" value="A-D-PHexomutase_C_sf"/>
</dbReference>
<dbReference type="InterPro" id="IPR005846">
    <property type="entry name" value="A-D-PHexomutase_a/b/a-III"/>
</dbReference>
<dbReference type="EMBL" id="JBHSPH010000006">
    <property type="protein sequence ID" value="MFC5863779.1"/>
    <property type="molecule type" value="Genomic_DNA"/>
</dbReference>
<feature type="active site" description="Phosphoserine intermediate" evidence="6">
    <location>
        <position position="101"/>
    </location>
</feature>
<protein>
    <recommendedName>
        <fullName evidence="6 8">Phosphoglucosamine mutase</fullName>
        <ecNumber evidence="6 8">5.4.2.10</ecNumber>
    </recommendedName>
</protein>
<dbReference type="PANTHER" id="PTHR42946:SF1">
    <property type="entry name" value="PHOSPHOGLUCOMUTASE (ALPHA-D-GLUCOSE-1,6-BISPHOSPHATE-DEPENDENT)"/>
    <property type="match status" value="1"/>
</dbReference>
<dbReference type="Pfam" id="PF02880">
    <property type="entry name" value="PGM_PMM_III"/>
    <property type="match status" value="1"/>
</dbReference>
<evidence type="ECO:0000313" key="13">
    <source>
        <dbReference type="EMBL" id="MFC5863779.1"/>
    </source>
</evidence>
<dbReference type="InterPro" id="IPR006352">
    <property type="entry name" value="GlmM_bact"/>
</dbReference>
<dbReference type="Pfam" id="PF02878">
    <property type="entry name" value="PGM_PMM_I"/>
    <property type="match status" value="1"/>
</dbReference>
<feature type="domain" description="Alpha-D-phosphohexomutase alpha/beta/alpha" evidence="11">
    <location>
        <begin position="159"/>
        <end position="254"/>
    </location>
</feature>
<dbReference type="Proteomes" id="UP001596091">
    <property type="component" value="Unassembled WGS sequence"/>
</dbReference>
<keyword evidence="13" id="KW-0808">Transferase</keyword>
<comment type="function">
    <text evidence="6 8">Catalyzes the conversion of glucosamine-6-phosphate to glucosamine-1-phosphate.</text>
</comment>
<evidence type="ECO:0000256" key="7">
    <source>
        <dbReference type="RuleBase" id="RU004326"/>
    </source>
</evidence>
<evidence type="ECO:0000256" key="2">
    <source>
        <dbReference type="ARBA" id="ARBA00022553"/>
    </source>
</evidence>
<keyword evidence="4 6" id="KW-0460">Magnesium</keyword>
<dbReference type="PROSITE" id="PS00710">
    <property type="entry name" value="PGM_PMM"/>
    <property type="match status" value="1"/>
</dbReference>
<evidence type="ECO:0000256" key="6">
    <source>
        <dbReference type="HAMAP-Rule" id="MF_01554"/>
    </source>
</evidence>
<dbReference type="EC" id="5.4.2.10" evidence="6 8"/>
<comment type="caution">
    <text evidence="13">The sequence shown here is derived from an EMBL/GenBank/DDBJ whole genome shotgun (WGS) entry which is preliminary data.</text>
</comment>
<comment type="cofactor">
    <cofactor evidence="6">
        <name>Mg(2+)</name>
        <dbReference type="ChEBI" id="CHEBI:18420"/>
    </cofactor>
    <text evidence="6">Binds 1 Mg(2+) ion per subunit.</text>
</comment>
<dbReference type="Pfam" id="PF00408">
    <property type="entry name" value="PGM_PMM_IV"/>
    <property type="match status" value="1"/>
</dbReference>
<dbReference type="HAMAP" id="MF_01554_B">
    <property type="entry name" value="GlmM_B"/>
    <property type="match status" value="1"/>
</dbReference>
<gene>
    <name evidence="6 13" type="primary">glmM</name>
    <name evidence="13" type="ORF">ACFPT7_15835</name>
</gene>
<feature type="modified residue" description="Phosphoserine" evidence="6">
    <location>
        <position position="101"/>
    </location>
</feature>
<evidence type="ECO:0000259" key="12">
    <source>
        <dbReference type="Pfam" id="PF02880"/>
    </source>
</evidence>
<feature type="domain" description="Alpha-D-phosphohexomutase alpha/beta/alpha" evidence="10">
    <location>
        <begin position="2"/>
        <end position="134"/>
    </location>
</feature>
<proteinExistence type="inferred from homology"/>
<keyword evidence="14" id="KW-1185">Reference proteome</keyword>
<dbReference type="SUPFAM" id="SSF55957">
    <property type="entry name" value="Phosphoglucomutase, C-terminal domain"/>
    <property type="match status" value="1"/>
</dbReference>
<feature type="binding site" description="via phosphate group" evidence="6">
    <location>
        <position position="101"/>
    </location>
    <ligand>
        <name>Mg(2+)</name>
        <dbReference type="ChEBI" id="CHEBI:18420"/>
    </ligand>
</feature>
<keyword evidence="3 6" id="KW-0479">Metal-binding</keyword>
<evidence type="ECO:0000313" key="14">
    <source>
        <dbReference type="Proteomes" id="UP001596091"/>
    </source>
</evidence>
<comment type="PTM">
    <text evidence="6">Activated by phosphorylation.</text>
</comment>
<evidence type="ECO:0000256" key="4">
    <source>
        <dbReference type="ARBA" id="ARBA00022842"/>
    </source>
</evidence>
<dbReference type="InterPro" id="IPR050060">
    <property type="entry name" value="Phosphoglucosamine_mutase"/>
</dbReference>
<evidence type="ECO:0000259" key="9">
    <source>
        <dbReference type="Pfam" id="PF00408"/>
    </source>
</evidence>
<evidence type="ECO:0000259" key="10">
    <source>
        <dbReference type="Pfam" id="PF02878"/>
    </source>
</evidence>
<dbReference type="RefSeq" id="WP_263342445.1">
    <property type="nucleotide sequence ID" value="NZ_JAGSYH010000012.1"/>
</dbReference>
<dbReference type="InterPro" id="IPR016066">
    <property type="entry name" value="A-D-PHexomutase_CS"/>
</dbReference>
<dbReference type="InterPro" id="IPR005844">
    <property type="entry name" value="A-D-PHexomutase_a/b/a-I"/>
</dbReference>
<dbReference type="InterPro" id="IPR005845">
    <property type="entry name" value="A-D-PHexomutase_a/b/a-II"/>
</dbReference>
<name>A0ABW1EHK2_9BACT</name>
<feature type="binding site" evidence="6">
    <location>
        <position position="248"/>
    </location>
    <ligand>
        <name>Mg(2+)</name>
        <dbReference type="ChEBI" id="CHEBI:18420"/>
    </ligand>
</feature>
<dbReference type="GO" id="GO:0008966">
    <property type="term" value="F:phosphoglucosamine mutase activity"/>
    <property type="evidence" value="ECO:0007669"/>
    <property type="project" value="UniProtKB-EC"/>
</dbReference>